<reference evidence="3" key="1">
    <citation type="journal article" date="2019" name="Int. J. Syst. Evol. Microbiol.">
        <title>The Global Catalogue of Microorganisms (GCM) 10K type strain sequencing project: providing services to taxonomists for standard genome sequencing and annotation.</title>
        <authorList>
            <consortium name="The Broad Institute Genomics Platform"/>
            <consortium name="The Broad Institute Genome Sequencing Center for Infectious Disease"/>
            <person name="Wu L."/>
            <person name="Ma J."/>
        </authorList>
    </citation>
    <scope>NUCLEOTIDE SEQUENCE [LARGE SCALE GENOMIC DNA]</scope>
    <source>
        <strain evidence="3">JCM 17388</strain>
    </source>
</reference>
<accession>A0ABP8B0K9</accession>
<protein>
    <submittedName>
        <fullName evidence="2">Uncharacterized protein</fullName>
    </submittedName>
</protein>
<feature type="region of interest" description="Disordered" evidence="1">
    <location>
        <begin position="13"/>
        <end position="56"/>
    </location>
</feature>
<evidence type="ECO:0000313" key="3">
    <source>
        <dbReference type="Proteomes" id="UP001501251"/>
    </source>
</evidence>
<evidence type="ECO:0000313" key="2">
    <source>
        <dbReference type="EMBL" id="GAA4195003.1"/>
    </source>
</evidence>
<dbReference type="Proteomes" id="UP001501251">
    <property type="component" value="Unassembled WGS sequence"/>
</dbReference>
<name>A0ABP8B0K9_9ACTN</name>
<organism evidence="2 3">
    <name type="scientific">Streptosporangium oxazolinicum</name>
    <dbReference type="NCBI Taxonomy" id="909287"/>
    <lineage>
        <taxon>Bacteria</taxon>
        <taxon>Bacillati</taxon>
        <taxon>Actinomycetota</taxon>
        <taxon>Actinomycetes</taxon>
        <taxon>Streptosporangiales</taxon>
        <taxon>Streptosporangiaceae</taxon>
        <taxon>Streptosporangium</taxon>
    </lineage>
</organism>
<keyword evidence="3" id="KW-1185">Reference proteome</keyword>
<feature type="compositionally biased region" description="Acidic residues" evidence="1">
    <location>
        <begin position="35"/>
        <end position="49"/>
    </location>
</feature>
<dbReference type="EMBL" id="BAABAQ010000007">
    <property type="protein sequence ID" value="GAA4195003.1"/>
    <property type="molecule type" value="Genomic_DNA"/>
</dbReference>
<comment type="caution">
    <text evidence="2">The sequence shown here is derived from an EMBL/GenBank/DDBJ whole genome shotgun (WGS) entry which is preliminary data.</text>
</comment>
<evidence type="ECO:0000256" key="1">
    <source>
        <dbReference type="SAM" id="MobiDB-lite"/>
    </source>
</evidence>
<sequence>MGALAAAMNVVRVSARSTEAAPVPRRARRAGDAGETADTEDAGDTEDVEGMGTPGL</sequence>
<proteinExistence type="predicted"/>
<gene>
    <name evidence="2" type="ORF">GCM10022252_40190</name>
</gene>